<evidence type="ECO:0000256" key="2">
    <source>
        <dbReference type="SAM" id="Phobius"/>
    </source>
</evidence>
<dbReference type="AlphaFoldDB" id="A0A2S6GE26"/>
<dbReference type="RefSeq" id="WP_104482617.1">
    <property type="nucleotide sequence ID" value="NZ_CP154825.1"/>
</dbReference>
<keyword evidence="2" id="KW-0472">Membrane</keyword>
<keyword evidence="2" id="KW-1133">Transmembrane helix</keyword>
<feature type="transmembrane region" description="Helical" evidence="2">
    <location>
        <begin position="18"/>
        <end position="39"/>
    </location>
</feature>
<keyword evidence="4" id="KW-1185">Reference proteome</keyword>
<organism evidence="3 4">
    <name type="scientific">Actinokineospora auranticolor</name>
    <dbReference type="NCBI Taxonomy" id="155976"/>
    <lineage>
        <taxon>Bacteria</taxon>
        <taxon>Bacillati</taxon>
        <taxon>Actinomycetota</taxon>
        <taxon>Actinomycetes</taxon>
        <taxon>Pseudonocardiales</taxon>
        <taxon>Pseudonocardiaceae</taxon>
        <taxon>Actinokineospora</taxon>
    </lineage>
</organism>
<feature type="region of interest" description="Disordered" evidence="1">
    <location>
        <begin position="53"/>
        <end position="109"/>
    </location>
</feature>
<feature type="compositionally biased region" description="Pro residues" evidence="1">
    <location>
        <begin position="76"/>
        <end position="106"/>
    </location>
</feature>
<accession>A0A2S6GE26</accession>
<proteinExistence type="predicted"/>
<evidence type="ECO:0008006" key="5">
    <source>
        <dbReference type="Google" id="ProtNLM"/>
    </source>
</evidence>
<sequence length="233" mass="24090">MIDPNEPLTRGVYLRRRIVAVLAVVGGVVVLSWVITGLLGHDEGLPGRNAAVQVHSSAPPTPSTGPTASSSSTAPPTQPTSPVPTSSAPPPAPAPPPPPPPDPNLPCPDQVVAVTAEMEPVEFRAGVRPQLRLVVVNTGAVPCTRDLGRAQRELVISGGGARLWSSNDCVRTEGSEPTILVPGQRQVFDVRWAGRTSAPGCPTQRSTVQAGDYVLTPRLGGLSGPGVAFAVRP</sequence>
<evidence type="ECO:0000313" key="3">
    <source>
        <dbReference type="EMBL" id="PPK63479.1"/>
    </source>
</evidence>
<reference evidence="3 4" key="1">
    <citation type="submission" date="2018-02" db="EMBL/GenBank/DDBJ databases">
        <title>Genomic Encyclopedia of Archaeal and Bacterial Type Strains, Phase II (KMG-II): from individual species to whole genera.</title>
        <authorList>
            <person name="Goeker M."/>
        </authorList>
    </citation>
    <scope>NUCLEOTIDE SEQUENCE [LARGE SCALE GENOMIC DNA]</scope>
    <source>
        <strain evidence="3 4">YU 961-1</strain>
    </source>
</reference>
<dbReference type="Proteomes" id="UP000239203">
    <property type="component" value="Unassembled WGS sequence"/>
</dbReference>
<evidence type="ECO:0000313" key="4">
    <source>
        <dbReference type="Proteomes" id="UP000239203"/>
    </source>
</evidence>
<keyword evidence="2" id="KW-0812">Transmembrane</keyword>
<name>A0A2S6GE26_9PSEU</name>
<feature type="compositionally biased region" description="Low complexity" evidence="1">
    <location>
        <begin position="64"/>
        <end position="75"/>
    </location>
</feature>
<protein>
    <recommendedName>
        <fullName evidence="5">MucR family transcriptional regulator</fullName>
    </recommendedName>
</protein>
<comment type="caution">
    <text evidence="3">The sequence shown here is derived from an EMBL/GenBank/DDBJ whole genome shotgun (WGS) entry which is preliminary data.</text>
</comment>
<dbReference type="OrthoDB" id="5189092at2"/>
<gene>
    <name evidence="3" type="ORF">CLV40_1276</name>
</gene>
<dbReference type="EMBL" id="PTIX01000027">
    <property type="protein sequence ID" value="PPK63479.1"/>
    <property type="molecule type" value="Genomic_DNA"/>
</dbReference>
<evidence type="ECO:0000256" key="1">
    <source>
        <dbReference type="SAM" id="MobiDB-lite"/>
    </source>
</evidence>